<sequence>QLPSSIFEFATALLQSLKSRFPNTNLYNAMKIFELSLLPRKDCDLSNYGNAEIEILKITRVYGNCVSGFNDPDINDYTFCLENEHGKVIYDLSENIHKRVKVVSPGITPYQENFKNGIMKPDTIVNLRFVIRCNGKKIGDGLVKYL</sequence>
<dbReference type="AlphaFoldDB" id="A0A9N8YVW0"/>
<dbReference type="EMBL" id="CAJVQA010000031">
    <property type="protein sequence ID" value="CAG8451415.1"/>
    <property type="molecule type" value="Genomic_DNA"/>
</dbReference>
<evidence type="ECO:0000313" key="2">
    <source>
        <dbReference type="Proteomes" id="UP000789759"/>
    </source>
</evidence>
<keyword evidence="2" id="KW-1185">Reference proteome</keyword>
<feature type="non-terminal residue" evidence="1">
    <location>
        <position position="146"/>
    </location>
</feature>
<protein>
    <submittedName>
        <fullName evidence="1">21080_t:CDS:1</fullName>
    </submittedName>
</protein>
<name>A0A9N8YVW0_9GLOM</name>
<comment type="caution">
    <text evidence="1">The sequence shown here is derived from an EMBL/GenBank/DDBJ whole genome shotgun (WGS) entry which is preliminary data.</text>
</comment>
<evidence type="ECO:0000313" key="1">
    <source>
        <dbReference type="EMBL" id="CAG8451415.1"/>
    </source>
</evidence>
<gene>
    <name evidence="1" type="ORF">CPELLU_LOCUS163</name>
</gene>
<dbReference type="OrthoDB" id="2440674at2759"/>
<dbReference type="Proteomes" id="UP000789759">
    <property type="component" value="Unassembled WGS sequence"/>
</dbReference>
<reference evidence="1" key="1">
    <citation type="submission" date="2021-06" db="EMBL/GenBank/DDBJ databases">
        <authorList>
            <person name="Kallberg Y."/>
            <person name="Tangrot J."/>
            <person name="Rosling A."/>
        </authorList>
    </citation>
    <scope>NUCLEOTIDE SEQUENCE</scope>
    <source>
        <strain evidence="1">FL966</strain>
    </source>
</reference>
<proteinExistence type="predicted"/>
<organism evidence="1 2">
    <name type="scientific">Cetraspora pellucida</name>
    <dbReference type="NCBI Taxonomy" id="1433469"/>
    <lineage>
        <taxon>Eukaryota</taxon>
        <taxon>Fungi</taxon>
        <taxon>Fungi incertae sedis</taxon>
        <taxon>Mucoromycota</taxon>
        <taxon>Glomeromycotina</taxon>
        <taxon>Glomeromycetes</taxon>
        <taxon>Diversisporales</taxon>
        <taxon>Gigasporaceae</taxon>
        <taxon>Cetraspora</taxon>
    </lineage>
</organism>
<accession>A0A9N8YVW0</accession>